<dbReference type="EMBL" id="BQKM01000003">
    <property type="protein sequence ID" value="GJN52411.1"/>
    <property type="molecule type" value="Genomic_DNA"/>
</dbReference>
<sequence>MANAPSPALAAIDYDRIQALLNSEYVEEHFHAYIEGNDNDEWVTLELDDGEETEAFVVFDQHRIRVAVENFDSPAARNGHSDHRHYIFKLVDHETREYEVRYQPVEVDAEGEDTLDTFPIAEQSAAIQESAVKHFEALEAYIAAKDEQLTNIKASLPPAMILNVLGNMESFDALKSEFEEMAAAAFVDTYRLDPEFSELVNDDRMPRSYSACMDRTEPSMTDQDWENIENHTASAYFIVRNIFSERTRISVSMVTARCLGNLIDKGMITAAKIETAGLAHGLVRWRELITQMTDAVEQRDQKSMLLALYKMFVRKPISDDDKLYTCGMQNLGLPDFVIAFGEDAEPSEQEQIDSVARFEKAFLATFGLEEASEPLTPYKKRPDFGYKLGDLRHNPFGYTLIG</sequence>
<evidence type="ECO:0000313" key="1">
    <source>
        <dbReference type="EMBL" id="BCG24235.1"/>
    </source>
</evidence>
<evidence type="ECO:0000313" key="2">
    <source>
        <dbReference type="EMBL" id="GJN52411.1"/>
    </source>
</evidence>
<dbReference type="Proteomes" id="UP001054892">
    <property type="component" value="Unassembled WGS sequence"/>
</dbReference>
<dbReference type="Proteomes" id="UP000509383">
    <property type="component" value="Chromosome"/>
</dbReference>
<dbReference type="AlphaFoldDB" id="A0A6J4E4D2"/>
<accession>A0A6J4E4D2</accession>
<proteinExistence type="predicted"/>
<evidence type="ECO:0000313" key="3">
    <source>
        <dbReference type="Proteomes" id="UP000509383"/>
    </source>
</evidence>
<evidence type="ECO:0000313" key="4">
    <source>
        <dbReference type="Proteomes" id="UP001054892"/>
    </source>
</evidence>
<gene>
    <name evidence="1" type="ORF">TUM18999_24260</name>
    <name evidence="2" type="ORF">TUM20286_21630</name>
</gene>
<keyword evidence="4" id="KW-1185">Reference proteome</keyword>
<reference evidence="1 3" key="1">
    <citation type="submission" date="2020-05" db="EMBL/GenBank/DDBJ databases">
        <title>Characterization of novel class B3 metallo-beta-lactamase from novel Pseudomonas species.</title>
        <authorList>
            <person name="Yamada K."/>
            <person name="Aoki K."/>
            <person name="Ishii Y."/>
        </authorList>
    </citation>
    <scope>NUCLEOTIDE SEQUENCE [LARGE SCALE GENOMIC DNA]</scope>
    <source>
        <strain evidence="1 3">TUM18999</strain>
        <strain evidence="2 4">TUM20286</strain>
    </source>
</reference>
<dbReference type="EMBL" id="AP023189">
    <property type="protein sequence ID" value="BCG24235.1"/>
    <property type="molecule type" value="Genomic_DNA"/>
</dbReference>
<name>A0A6J4E4D2_9PSED</name>
<dbReference type="RefSeq" id="WP_173180037.1">
    <property type="nucleotide sequence ID" value="NZ_AP023189.1"/>
</dbReference>
<organism evidence="1 3">
    <name type="scientific">Pseudomonas tohonis</name>
    <dbReference type="NCBI Taxonomy" id="2725477"/>
    <lineage>
        <taxon>Bacteria</taxon>
        <taxon>Pseudomonadati</taxon>
        <taxon>Pseudomonadota</taxon>
        <taxon>Gammaproteobacteria</taxon>
        <taxon>Pseudomonadales</taxon>
        <taxon>Pseudomonadaceae</taxon>
        <taxon>Pseudomonas</taxon>
    </lineage>
</organism>
<protein>
    <submittedName>
        <fullName evidence="1">Uncharacterized protein</fullName>
    </submittedName>
</protein>
<dbReference type="KEGG" id="ptw:TUM18999_24260"/>